<keyword evidence="5" id="KW-0833">Ubl conjugation pathway</keyword>
<evidence type="ECO:0000313" key="11">
    <source>
        <dbReference type="Proteomes" id="UP000298416"/>
    </source>
</evidence>
<reference evidence="10" key="1">
    <citation type="submission" date="2018-01" db="EMBL/GenBank/DDBJ databases">
        <authorList>
            <person name="Mao J.F."/>
        </authorList>
    </citation>
    <scope>NUCLEOTIDE SEQUENCE</scope>
    <source>
        <strain evidence="10">Huo1</strain>
        <tissue evidence="10">Leaf</tissue>
    </source>
</reference>
<feature type="transmembrane region" description="Helical" evidence="8">
    <location>
        <begin position="56"/>
        <end position="82"/>
    </location>
</feature>
<dbReference type="InterPro" id="IPR016135">
    <property type="entry name" value="UBQ-conjugating_enzyme/RWD"/>
</dbReference>
<evidence type="ECO:0000256" key="1">
    <source>
        <dbReference type="ARBA" id="ARBA00000485"/>
    </source>
</evidence>
<dbReference type="GO" id="GO:0061631">
    <property type="term" value="F:ubiquitin conjugating enzyme activity"/>
    <property type="evidence" value="ECO:0007669"/>
    <property type="project" value="UniProtKB-EC"/>
</dbReference>
<evidence type="ECO:0000256" key="6">
    <source>
        <dbReference type="ARBA" id="ARBA00022840"/>
    </source>
</evidence>
<feature type="domain" description="UBC core" evidence="9">
    <location>
        <begin position="242"/>
        <end position="432"/>
    </location>
</feature>
<evidence type="ECO:0000313" key="10">
    <source>
        <dbReference type="EMBL" id="KAG6401345.1"/>
    </source>
</evidence>
<evidence type="ECO:0000256" key="3">
    <source>
        <dbReference type="ARBA" id="ARBA00022679"/>
    </source>
</evidence>
<keyword evidence="3" id="KW-0808">Transferase</keyword>
<dbReference type="PROSITE" id="PS00183">
    <property type="entry name" value="UBC_1"/>
    <property type="match status" value="1"/>
</dbReference>
<sequence length="433" mass="48750">MAAPTTKSFSRRVSFNEETILPPKERRCEYSASDMEKRASAGRGCRFCGRICTPCYFCRFACGLLLLFLVIILFTGLIYSLLFRWEMPEVWIQRIHVDLVAANPTEDLTVLLNATNGGKRTQLMYSKLIASVEASGVRFGVVRLAEFQQAPRNSTAVEVAVVMEDPAAARRDLWSKSEAHALVVDVYVKGRIDAIHRGNKMQGFMFQIECRNVKQSEIDAGRPFRCKNQLYGRFRALRGFLMASKRILKELKDLQKDPPTSCSAELVARVLVGPVAEDMFHWQATIMGPTDSPYAGGVFLVSIHFPPDYPFKPPKVAFRTKVFHPNINSNGSICLDILKEQWSPALTVSKLSVAFYFQLEFLNAGTLLSLSSFVMVALLSENWKGEVLLSICSLLTDPNPDDPLVPEIAHMYKTDRNKYETTARSWTQKYAMG</sequence>
<evidence type="ECO:0000256" key="8">
    <source>
        <dbReference type="SAM" id="Phobius"/>
    </source>
</evidence>
<dbReference type="PROSITE" id="PS50127">
    <property type="entry name" value="UBC_2"/>
    <property type="match status" value="1"/>
</dbReference>
<comment type="caution">
    <text evidence="10">The sequence shown here is derived from an EMBL/GenBank/DDBJ whole genome shotgun (WGS) entry which is preliminary data.</text>
</comment>
<feature type="active site" description="Glycyl thioester intermediate" evidence="7">
    <location>
        <position position="334"/>
    </location>
</feature>
<dbReference type="AlphaFoldDB" id="A0A8X8WVW3"/>
<keyword evidence="8" id="KW-0812">Transmembrane</keyword>
<dbReference type="Proteomes" id="UP000298416">
    <property type="component" value="Unassembled WGS sequence"/>
</dbReference>
<gene>
    <name evidence="10" type="ORF">SASPL_138198</name>
</gene>
<evidence type="ECO:0000256" key="2">
    <source>
        <dbReference type="ARBA" id="ARBA00004906"/>
    </source>
</evidence>
<dbReference type="SUPFAM" id="SSF54495">
    <property type="entry name" value="UBC-like"/>
    <property type="match status" value="1"/>
</dbReference>
<evidence type="ECO:0000256" key="7">
    <source>
        <dbReference type="PROSITE-ProRule" id="PRU10133"/>
    </source>
</evidence>
<comment type="pathway">
    <text evidence="2">Protein modification; protein ubiquitination.</text>
</comment>
<evidence type="ECO:0000256" key="4">
    <source>
        <dbReference type="ARBA" id="ARBA00022741"/>
    </source>
</evidence>
<dbReference type="FunFam" id="3.10.110.10:FF:000101">
    <property type="entry name" value="Ubiquitin-conjugating enzyme E2 D2"/>
    <property type="match status" value="1"/>
</dbReference>
<name>A0A8X8WVW3_SALSN</name>
<evidence type="ECO:0000256" key="5">
    <source>
        <dbReference type="ARBA" id="ARBA00022786"/>
    </source>
</evidence>
<proteinExistence type="predicted"/>
<keyword evidence="8" id="KW-0472">Membrane</keyword>
<dbReference type="InterPro" id="IPR000608">
    <property type="entry name" value="UBC"/>
</dbReference>
<accession>A0A8X8WVW3</accession>
<protein>
    <recommendedName>
        <fullName evidence="9">UBC core domain-containing protein</fullName>
    </recommendedName>
</protein>
<dbReference type="InterPro" id="IPR023313">
    <property type="entry name" value="UBQ-conjugating_AS"/>
</dbReference>
<dbReference type="EMBL" id="PNBA02000014">
    <property type="protein sequence ID" value="KAG6401345.1"/>
    <property type="molecule type" value="Genomic_DNA"/>
</dbReference>
<dbReference type="SMART" id="SM00212">
    <property type="entry name" value="UBCc"/>
    <property type="match status" value="1"/>
</dbReference>
<keyword evidence="4" id="KW-0547">Nucleotide-binding</keyword>
<keyword evidence="6" id="KW-0067">ATP-binding</keyword>
<organism evidence="10">
    <name type="scientific">Salvia splendens</name>
    <name type="common">Scarlet sage</name>
    <dbReference type="NCBI Taxonomy" id="180675"/>
    <lineage>
        <taxon>Eukaryota</taxon>
        <taxon>Viridiplantae</taxon>
        <taxon>Streptophyta</taxon>
        <taxon>Embryophyta</taxon>
        <taxon>Tracheophyta</taxon>
        <taxon>Spermatophyta</taxon>
        <taxon>Magnoliopsida</taxon>
        <taxon>eudicotyledons</taxon>
        <taxon>Gunneridae</taxon>
        <taxon>Pentapetalae</taxon>
        <taxon>asterids</taxon>
        <taxon>lamiids</taxon>
        <taxon>Lamiales</taxon>
        <taxon>Lamiaceae</taxon>
        <taxon>Nepetoideae</taxon>
        <taxon>Mentheae</taxon>
        <taxon>Salviinae</taxon>
        <taxon>Salvia</taxon>
        <taxon>Salvia subgen. Calosphace</taxon>
        <taxon>core Calosphace</taxon>
    </lineage>
</organism>
<dbReference type="Pfam" id="PF00179">
    <property type="entry name" value="UQ_con"/>
    <property type="match status" value="2"/>
</dbReference>
<keyword evidence="11" id="KW-1185">Reference proteome</keyword>
<dbReference type="GO" id="GO:0005524">
    <property type="term" value="F:ATP binding"/>
    <property type="evidence" value="ECO:0007669"/>
    <property type="project" value="UniProtKB-KW"/>
</dbReference>
<reference evidence="10" key="2">
    <citation type="submission" date="2020-08" db="EMBL/GenBank/DDBJ databases">
        <title>Plant Genome Project.</title>
        <authorList>
            <person name="Zhang R.-G."/>
        </authorList>
    </citation>
    <scope>NUCLEOTIDE SEQUENCE</scope>
    <source>
        <strain evidence="10">Huo1</strain>
        <tissue evidence="10">Leaf</tissue>
    </source>
</reference>
<dbReference type="CDD" id="cd23792">
    <property type="entry name" value="UBCc_UBE2D"/>
    <property type="match status" value="1"/>
</dbReference>
<dbReference type="PANTHER" id="PTHR24068">
    <property type="entry name" value="UBIQUITIN-CONJUGATING ENZYME E2"/>
    <property type="match status" value="1"/>
</dbReference>
<keyword evidence="8" id="KW-1133">Transmembrane helix</keyword>
<dbReference type="Gene3D" id="3.10.110.10">
    <property type="entry name" value="Ubiquitin Conjugating Enzyme"/>
    <property type="match status" value="1"/>
</dbReference>
<evidence type="ECO:0000259" key="9">
    <source>
        <dbReference type="PROSITE" id="PS50127"/>
    </source>
</evidence>
<comment type="catalytic activity">
    <reaction evidence="1">
        <text>S-ubiquitinyl-[E1 ubiquitin-activating enzyme]-L-cysteine + [E2 ubiquitin-conjugating enzyme]-L-cysteine = [E1 ubiquitin-activating enzyme]-L-cysteine + S-ubiquitinyl-[E2 ubiquitin-conjugating enzyme]-L-cysteine.</text>
        <dbReference type="EC" id="2.3.2.23"/>
    </reaction>
</comment>